<dbReference type="SMART" id="SM00487">
    <property type="entry name" value="DEXDc"/>
    <property type="match status" value="1"/>
</dbReference>
<evidence type="ECO:0000256" key="6">
    <source>
        <dbReference type="ARBA" id="ARBA00022833"/>
    </source>
</evidence>
<dbReference type="InterPro" id="IPR027417">
    <property type="entry name" value="P-loop_NTPase"/>
</dbReference>
<dbReference type="GO" id="GO:0016787">
    <property type="term" value="F:hydrolase activity"/>
    <property type="evidence" value="ECO:0007669"/>
    <property type="project" value="UniProtKB-KW"/>
</dbReference>
<dbReference type="SUPFAM" id="SSF52540">
    <property type="entry name" value="P-loop containing nucleoside triphosphate hydrolases"/>
    <property type="match status" value="2"/>
</dbReference>
<dbReference type="SUPFAM" id="SSF57850">
    <property type="entry name" value="RING/U-box"/>
    <property type="match status" value="1"/>
</dbReference>
<dbReference type="Gene3D" id="3.40.50.10810">
    <property type="entry name" value="Tandem AAA-ATPase domain"/>
    <property type="match status" value="2"/>
</dbReference>
<dbReference type="PROSITE" id="PS00518">
    <property type="entry name" value="ZF_RING_1"/>
    <property type="match status" value="1"/>
</dbReference>
<dbReference type="InterPro" id="IPR001841">
    <property type="entry name" value="Znf_RING"/>
</dbReference>
<dbReference type="GO" id="GO:0008270">
    <property type="term" value="F:zinc ion binding"/>
    <property type="evidence" value="ECO:0007669"/>
    <property type="project" value="UniProtKB-KW"/>
</dbReference>
<evidence type="ECO:0000256" key="7">
    <source>
        <dbReference type="ARBA" id="ARBA00022840"/>
    </source>
</evidence>
<dbReference type="GO" id="GO:0008094">
    <property type="term" value="F:ATP-dependent activity, acting on DNA"/>
    <property type="evidence" value="ECO:0007669"/>
    <property type="project" value="TreeGrafter"/>
</dbReference>
<feature type="domain" description="RING-type" evidence="10">
    <location>
        <begin position="773"/>
        <end position="814"/>
    </location>
</feature>
<dbReference type="Proteomes" id="UP000051952">
    <property type="component" value="Unassembled WGS sequence"/>
</dbReference>
<dbReference type="AlphaFoldDB" id="A0A0S4J4S2"/>
<dbReference type="PROSITE" id="PS50089">
    <property type="entry name" value="ZF_RING_2"/>
    <property type="match status" value="1"/>
</dbReference>
<evidence type="ECO:0000256" key="8">
    <source>
        <dbReference type="PROSITE-ProRule" id="PRU00175"/>
    </source>
</evidence>
<sequence>VARRHHSSYKCGIAAGALVHVFKTIALQNVVEFIAERSHDPAARQKVRSYPLTPSEDLLPLFLETSIDADKFNDRGQRTQVSGSDRYAKLLGNASIKSFDDDNPLPQESAPPTITLPLKRHQKESLAFALRAERHGTLDAFEIALPGCPQVTVLYNQLNLSFRFFLSSATESLRIANPIVRGGLLCDEMGLGKTLVVLSLVAANPPPVPPTAATPRVPVRPEQRWHNAAWEQHIPKNRIPTRDDSDDSDDDAAGDAAGGNNLPMPLVKANIVGKLTAPIAMVPNPHPQMLVSPVVKKMITSNCYKNRNSLTPIKATLVLVPVSICGQWASEIKRCAPTLKFLVYHGQERHRFTLDNFREADIILSTYETVAKQVRDECMRTAMAAAEVRPAGAHADELKKVLEKKRALAKNGNASAARLVALLPPSPKDVQVLLGFLMMKAPEIHITDLKFHRLVLDESQKCTGAMDDVVDAISADLRWAVTGTPINQTLKSVAKLFKAVGCRAHHNPYDVIQEMETTGSFGRGMMFQFLNMMYLTLPTRETNYYHVDMDFDHLLQSAAVKQKQNTNPVFAASVDEVQEIMDMRLYGEIQDSDDEANGEDQEAMEGGFSTSDSSGATICFTLATLSSSAIMMRHIKSDAILGDIVLPPRTQVGFPVTLSADESLLYQQVAARLKEQFAVLTRQDRIGNRMSRVMMWIDMMQRSAAHYSLVSEDRLNQNYEEGAGAQNENAKHNFVPIDPQALRAKLQRTDGVPTSTMEAIVKMGEIPPEVEDCAVCMCAMVQPTLLKCHHFYCRECVLQVISTAQGEPLCPACRKDSIVKEKHVIQIAAETAPPEGQELRLQLERRGECAKVNAIAGLVARITAEDATSKFVIFSRYPMFLKLLEKKLAATNVPLIVIDGSTTMIFFFFRRATCGPGRHGPCCSSHCAAIIEFIARMCEHIE</sequence>
<dbReference type="VEuPathDB" id="TriTrypDB:BSAL_83875"/>
<evidence type="ECO:0000256" key="4">
    <source>
        <dbReference type="ARBA" id="ARBA00022801"/>
    </source>
</evidence>
<dbReference type="OrthoDB" id="261644at2759"/>
<name>A0A0S4J4S2_BODSA</name>
<dbReference type="Pfam" id="PF00097">
    <property type="entry name" value="zf-C3HC4"/>
    <property type="match status" value="1"/>
</dbReference>
<dbReference type="PANTHER" id="PTHR45626">
    <property type="entry name" value="TRANSCRIPTION TERMINATION FACTOR 2-RELATED"/>
    <property type="match status" value="1"/>
</dbReference>
<dbReference type="InterPro" id="IPR000330">
    <property type="entry name" value="SNF2_N"/>
</dbReference>
<gene>
    <name evidence="11" type="ORF">BSAL_83885</name>
</gene>
<dbReference type="GO" id="GO:0006281">
    <property type="term" value="P:DNA repair"/>
    <property type="evidence" value="ECO:0007669"/>
    <property type="project" value="TreeGrafter"/>
</dbReference>
<protein>
    <recommendedName>
        <fullName evidence="10">RING-type domain-containing protein</fullName>
    </recommendedName>
</protein>
<dbReference type="InterPro" id="IPR038718">
    <property type="entry name" value="SNF2-like_sf"/>
</dbReference>
<dbReference type="Gene3D" id="3.40.50.300">
    <property type="entry name" value="P-loop containing nucleotide triphosphate hydrolases"/>
    <property type="match status" value="1"/>
</dbReference>
<keyword evidence="2" id="KW-0547">Nucleotide-binding</keyword>
<keyword evidence="7" id="KW-0067">ATP-binding</keyword>
<evidence type="ECO:0000259" key="10">
    <source>
        <dbReference type="PROSITE" id="PS50089"/>
    </source>
</evidence>
<accession>A0A0S4J4S2</accession>
<keyword evidence="5" id="KW-0347">Helicase</keyword>
<reference evidence="12" key="1">
    <citation type="submission" date="2015-09" db="EMBL/GenBank/DDBJ databases">
        <authorList>
            <consortium name="Pathogen Informatics"/>
        </authorList>
    </citation>
    <scope>NUCLEOTIDE SEQUENCE [LARGE SCALE GENOMIC DNA]</scope>
    <source>
        <strain evidence="12">Lake Konstanz</strain>
    </source>
</reference>
<keyword evidence="12" id="KW-1185">Reference proteome</keyword>
<dbReference type="PANTHER" id="PTHR45626:SF17">
    <property type="entry name" value="HELICASE-LIKE TRANSCRIPTION FACTOR"/>
    <property type="match status" value="1"/>
</dbReference>
<proteinExistence type="predicted"/>
<evidence type="ECO:0000313" key="12">
    <source>
        <dbReference type="Proteomes" id="UP000051952"/>
    </source>
</evidence>
<dbReference type="GO" id="GO:0005524">
    <property type="term" value="F:ATP binding"/>
    <property type="evidence" value="ECO:0007669"/>
    <property type="project" value="UniProtKB-KW"/>
</dbReference>
<feature type="non-terminal residue" evidence="11">
    <location>
        <position position="1"/>
    </location>
</feature>
<evidence type="ECO:0000256" key="1">
    <source>
        <dbReference type="ARBA" id="ARBA00022723"/>
    </source>
</evidence>
<keyword evidence="6" id="KW-0862">Zinc</keyword>
<dbReference type="GO" id="GO:0005634">
    <property type="term" value="C:nucleus"/>
    <property type="evidence" value="ECO:0007669"/>
    <property type="project" value="TreeGrafter"/>
</dbReference>
<dbReference type="InterPro" id="IPR050628">
    <property type="entry name" value="SNF2_RAD54_helicase_TF"/>
</dbReference>
<dbReference type="SMART" id="SM00184">
    <property type="entry name" value="RING"/>
    <property type="match status" value="1"/>
</dbReference>
<dbReference type="Gene3D" id="3.30.40.10">
    <property type="entry name" value="Zinc/RING finger domain, C3HC4 (zinc finger)"/>
    <property type="match status" value="1"/>
</dbReference>
<evidence type="ECO:0000256" key="3">
    <source>
        <dbReference type="ARBA" id="ARBA00022771"/>
    </source>
</evidence>
<keyword evidence="3 8" id="KW-0863">Zinc-finger</keyword>
<evidence type="ECO:0000256" key="9">
    <source>
        <dbReference type="SAM" id="MobiDB-lite"/>
    </source>
</evidence>
<dbReference type="InterPro" id="IPR013083">
    <property type="entry name" value="Znf_RING/FYVE/PHD"/>
</dbReference>
<dbReference type="Pfam" id="PF00176">
    <property type="entry name" value="SNF2-rel_dom"/>
    <property type="match status" value="1"/>
</dbReference>
<keyword evidence="4" id="KW-0378">Hydrolase</keyword>
<organism evidence="11 12">
    <name type="scientific">Bodo saltans</name>
    <name type="common">Flagellated protozoan</name>
    <dbReference type="NCBI Taxonomy" id="75058"/>
    <lineage>
        <taxon>Eukaryota</taxon>
        <taxon>Discoba</taxon>
        <taxon>Euglenozoa</taxon>
        <taxon>Kinetoplastea</taxon>
        <taxon>Metakinetoplastina</taxon>
        <taxon>Eubodonida</taxon>
        <taxon>Bodonidae</taxon>
        <taxon>Bodo</taxon>
    </lineage>
</organism>
<dbReference type="GO" id="GO:0004386">
    <property type="term" value="F:helicase activity"/>
    <property type="evidence" value="ECO:0007669"/>
    <property type="project" value="UniProtKB-KW"/>
</dbReference>
<evidence type="ECO:0000256" key="5">
    <source>
        <dbReference type="ARBA" id="ARBA00022806"/>
    </source>
</evidence>
<dbReference type="InterPro" id="IPR018957">
    <property type="entry name" value="Znf_C3HC4_RING-type"/>
</dbReference>
<dbReference type="EMBL" id="CYKH01000954">
    <property type="protein sequence ID" value="CUG72323.1"/>
    <property type="molecule type" value="Genomic_DNA"/>
</dbReference>
<dbReference type="InterPro" id="IPR014001">
    <property type="entry name" value="Helicase_ATP-bd"/>
</dbReference>
<evidence type="ECO:0000313" key="11">
    <source>
        <dbReference type="EMBL" id="CUG72323.1"/>
    </source>
</evidence>
<feature type="compositionally biased region" description="Acidic residues" evidence="9">
    <location>
        <begin position="244"/>
        <end position="253"/>
    </location>
</feature>
<feature type="region of interest" description="Disordered" evidence="9">
    <location>
        <begin position="228"/>
        <end position="261"/>
    </location>
</feature>
<keyword evidence="1" id="KW-0479">Metal-binding</keyword>
<evidence type="ECO:0000256" key="2">
    <source>
        <dbReference type="ARBA" id="ARBA00022741"/>
    </source>
</evidence>
<dbReference type="InterPro" id="IPR017907">
    <property type="entry name" value="Znf_RING_CS"/>
</dbReference>